<dbReference type="InterPro" id="IPR001179">
    <property type="entry name" value="PPIase_FKBP_dom"/>
</dbReference>
<feature type="domain" description="PPIase FKBP-type" evidence="8">
    <location>
        <begin position="206"/>
        <end position="291"/>
    </location>
</feature>
<dbReference type="OrthoDB" id="979394at2"/>
<dbReference type="AlphaFoldDB" id="A0A1H7A1H0"/>
<dbReference type="Pfam" id="PF00254">
    <property type="entry name" value="FKBP_C"/>
    <property type="match status" value="2"/>
</dbReference>
<keyword evidence="7" id="KW-0732">Signal</keyword>
<keyword evidence="3 5" id="KW-0697">Rotamase</keyword>
<comment type="similarity">
    <text evidence="2 6">Belongs to the FKBP-type PPIase family.</text>
</comment>
<dbReference type="EC" id="5.2.1.8" evidence="6"/>
<organism evidence="9 10">
    <name type="scientific">Dyadobacter koreensis</name>
    <dbReference type="NCBI Taxonomy" id="408657"/>
    <lineage>
        <taxon>Bacteria</taxon>
        <taxon>Pseudomonadati</taxon>
        <taxon>Bacteroidota</taxon>
        <taxon>Cytophagia</taxon>
        <taxon>Cytophagales</taxon>
        <taxon>Spirosomataceae</taxon>
        <taxon>Dyadobacter</taxon>
    </lineage>
</organism>
<dbReference type="Gene3D" id="3.10.50.40">
    <property type="match status" value="2"/>
</dbReference>
<feature type="chain" id="PRO_5011662716" description="Peptidyl-prolyl cis-trans isomerase" evidence="7">
    <location>
        <begin position="27"/>
        <end position="291"/>
    </location>
</feature>
<evidence type="ECO:0000256" key="5">
    <source>
        <dbReference type="PROSITE-ProRule" id="PRU00277"/>
    </source>
</evidence>
<evidence type="ECO:0000256" key="3">
    <source>
        <dbReference type="ARBA" id="ARBA00023110"/>
    </source>
</evidence>
<dbReference type="Proteomes" id="UP000199532">
    <property type="component" value="Unassembled WGS sequence"/>
</dbReference>
<dbReference type="SUPFAM" id="SSF54534">
    <property type="entry name" value="FKBP-like"/>
    <property type="match status" value="2"/>
</dbReference>
<evidence type="ECO:0000256" key="4">
    <source>
        <dbReference type="ARBA" id="ARBA00023235"/>
    </source>
</evidence>
<dbReference type="GO" id="GO:0003755">
    <property type="term" value="F:peptidyl-prolyl cis-trans isomerase activity"/>
    <property type="evidence" value="ECO:0007669"/>
    <property type="project" value="UniProtKB-UniRule"/>
</dbReference>
<sequence length="291" mass="31878">MKSTFLKLGLLAAVVVGMVACNNSVGNDDEAKIVENQQQIEKYLADSALVATRDSSGLYYVVKKANPTGNKARAGDEVNLKFDGYLLNGTKVLSSTNDKNIPFTYPFGSGLNFLLPGMEIAVNRMRVGEVNTIFMPFYLAYGSYNQGNIPAYSVIKMNIQILASRSEKQQIDDFLVKKQFVVSERTSDDLVIVRTNTVSGDTLGAGKSVNVKYTLKFLDDTKVQESTYPITTGIGMAIAGFDRAVRKMRKGEKIIAIFPSSLGYGKKGQPNSVGGFLIQPYTPLQYELEVL</sequence>
<feature type="domain" description="PPIase FKBP-type" evidence="8">
    <location>
        <begin position="75"/>
        <end position="165"/>
    </location>
</feature>
<dbReference type="PANTHER" id="PTHR43811:SF19">
    <property type="entry name" value="39 KDA FK506-BINDING NUCLEAR PROTEIN"/>
    <property type="match status" value="1"/>
</dbReference>
<evidence type="ECO:0000313" key="9">
    <source>
        <dbReference type="EMBL" id="SEJ54875.1"/>
    </source>
</evidence>
<dbReference type="STRING" id="408657.SAMN04487995_5228"/>
<evidence type="ECO:0000259" key="8">
    <source>
        <dbReference type="PROSITE" id="PS50059"/>
    </source>
</evidence>
<keyword evidence="10" id="KW-1185">Reference proteome</keyword>
<reference evidence="9 10" key="1">
    <citation type="submission" date="2016-10" db="EMBL/GenBank/DDBJ databases">
        <authorList>
            <person name="de Groot N.N."/>
        </authorList>
    </citation>
    <scope>NUCLEOTIDE SEQUENCE [LARGE SCALE GENOMIC DNA]</scope>
    <source>
        <strain evidence="9 10">DSM 19938</strain>
    </source>
</reference>
<evidence type="ECO:0000256" key="7">
    <source>
        <dbReference type="SAM" id="SignalP"/>
    </source>
</evidence>
<comment type="catalytic activity">
    <reaction evidence="1 5 6">
        <text>[protein]-peptidylproline (omega=180) = [protein]-peptidylproline (omega=0)</text>
        <dbReference type="Rhea" id="RHEA:16237"/>
        <dbReference type="Rhea" id="RHEA-COMP:10747"/>
        <dbReference type="Rhea" id="RHEA-COMP:10748"/>
        <dbReference type="ChEBI" id="CHEBI:83833"/>
        <dbReference type="ChEBI" id="CHEBI:83834"/>
        <dbReference type="EC" id="5.2.1.8"/>
    </reaction>
</comment>
<dbReference type="PANTHER" id="PTHR43811">
    <property type="entry name" value="FKBP-TYPE PEPTIDYL-PROLYL CIS-TRANS ISOMERASE FKPA"/>
    <property type="match status" value="1"/>
</dbReference>
<name>A0A1H7A1H0_9BACT</name>
<evidence type="ECO:0000256" key="6">
    <source>
        <dbReference type="RuleBase" id="RU003915"/>
    </source>
</evidence>
<accession>A0A1H7A1H0</accession>
<gene>
    <name evidence="9" type="ORF">SAMN04487995_5228</name>
</gene>
<dbReference type="InterPro" id="IPR046357">
    <property type="entry name" value="PPIase_dom_sf"/>
</dbReference>
<feature type="signal peptide" evidence="7">
    <location>
        <begin position="1"/>
        <end position="26"/>
    </location>
</feature>
<dbReference type="EMBL" id="FNXY01000009">
    <property type="protein sequence ID" value="SEJ54875.1"/>
    <property type="molecule type" value="Genomic_DNA"/>
</dbReference>
<protein>
    <recommendedName>
        <fullName evidence="6">Peptidyl-prolyl cis-trans isomerase</fullName>
        <ecNumber evidence="6">5.2.1.8</ecNumber>
    </recommendedName>
</protein>
<evidence type="ECO:0000256" key="2">
    <source>
        <dbReference type="ARBA" id="ARBA00006577"/>
    </source>
</evidence>
<dbReference type="PROSITE" id="PS51257">
    <property type="entry name" value="PROKAR_LIPOPROTEIN"/>
    <property type="match status" value="1"/>
</dbReference>
<keyword evidence="4 5" id="KW-0413">Isomerase</keyword>
<dbReference type="RefSeq" id="WP_090340227.1">
    <property type="nucleotide sequence ID" value="NZ_FNXY01000009.1"/>
</dbReference>
<dbReference type="PROSITE" id="PS50059">
    <property type="entry name" value="FKBP_PPIASE"/>
    <property type="match status" value="2"/>
</dbReference>
<proteinExistence type="inferred from homology"/>
<evidence type="ECO:0000256" key="1">
    <source>
        <dbReference type="ARBA" id="ARBA00000971"/>
    </source>
</evidence>
<evidence type="ECO:0000313" key="10">
    <source>
        <dbReference type="Proteomes" id="UP000199532"/>
    </source>
</evidence>